<sequence length="98" mass="10240">MSRADTSLRLKSGAYLPLTHGCQTVELVVVGWGGGGGGNFGGPCIQETERDSAPLVLLGVSLSVCARLPSSQITLSPGVCPHARCSIRLVWTPFSQVM</sequence>
<dbReference type="EMBL" id="JAFDVH010000019">
    <property type="protein sequence ID" value="KAG7459762.1"/>
    <property type="molecule type" value="Genomic_DNA"/>
</dbReference>
<name>A0A9D3PGB5_MEGAT</name>
<proteinExistence type="predicted"/>
<reference evidence="1" key="1">
    <citation type="submission" date="2021-01" db="EMBL/GenBank/DDBJ databases">
        <authorList>
            <person name="Zahm M."/>
            <person name="Roques C."/>
            <person name="Cabau C."/>
            <person name="Klopp C."/>
            <person name="Donnadieu C."/>
            <person name="Jouanno E."/>
            <person name="Lampietro C."/>
            <person name="Louis A."/>
            <person name="Herpin A."/>
            <person name="Echchiki A."/>
            <person name="Berthelot C."/>
            <person name="Parey E."/>
            <person name="Roest-Crollius H."/>
            <person name="Braasch I."/>
            <person name="Postlethwait J."/>
            <person name="Bobe J."/>
            <person name="Montfort J."/>
            <person name="Bouchez O."/>
            <person name="Begum T."/>
            <person name="Mejri S."/>
            <person name="Adams A."/>
            <person name="Chen W.-J."/>
            <person name="Guiguen Y."/>
        </authorList>
    </citation>
    <scope>NUCLEOTIDE SEQUENCE</scope>
    <source>
        <strain evidence="1">YG-15Mar2019-1</strain>
        <tissue evidence="1">Brain</tissue>
    </source>
</reference>
<protein>
    <submittedName>
        <fullName evidence="1">Uncharacterized protein</fullName>
    </submittedName>
</protein>
<organism evidence="1 2">
    <name type="scientific">Megalops atlanticus</name>
    <name type="common">Tarpon</name>
    <name type="synonym">Clupea gigantea</name>
    <dbReference type="NCBI Taxonomy" id="7932"/>
    <lineage>
        <taxon>Eukaryota</taxon>
        <taxon>Metazoa</taxon>
        <taxon>Chordata</taxon>
        <taxon>Craniata</taxon>
        <taxon>Vertebrata</taxon>
        <taxon>Euteleostomi</taxon>
        <taxon>Actinopterygii</taxon>
        <taxon>Neopterygii</taxon>
        <taxon>Teleostei</taxon>
        <taxon>Elopiformes</taxon>
        <taxon>Megalopidae</taxon>
        <taxon>Megalops</taxon>
    </lineage>
</organism>
<accession>A0A9D3PGB5</accession>
<dbReference type="AlphaFoldDB" id="A0A9D3PGB5"/>
<dbReference type="Proteomes" id="UP001046870">
    <property type="component" value="Chromosome 19"/>
</dbReference>
<evidence type="ECO:0000313" key="1">
    <source>
        <dbReference type="EMBL" id="KAG7459762.1"/>
    </source>
</evidence>
<gene>
    <name evidence="1" type="ORF">MATL_G00214100</name>
</gene>
<comment type="caution">
    <text evidence="1">The sequence shown here is derived from an EMBL/GenBank/DDBJ whole genome shotgun (WGS) entry which is preliminary data.</text>
</comment>
<keyword evidence="2" id="KW-1185">Reference proteome</keyword>
<evidence type="ECO:0000313" key="2">
    <source>
        <dbReference type="Proteomes" id="UP001046870"/>
    </source>
</evidence>